<name>A0A2N7VJ05_9BURK</name>
<organism evidence="1 2">
    <name type="scientific">Trinickia dabaoshanensis</name>
    <dbReference type="NCBI Taxonomy" id="564714"/>
    <lineage>
        <taxon>Bacteria</taxon>
        <taxon>Pseudomonadati</taxon>
        <taxon>Pseudomonadota</taxon>
        <taxon>Betaproteobacteria</taxon>
        <taxon>Burkholderiales</taxon>
        <taxon>Burkholderiaceae</taxon>
        <taxon>Trinickia</taxon>
    </lineage>
</organism>
<evidence type="ECO:0000313" key="1">
    <source>
        <dbReference type="EMBL" id="PMS17087.1"/>
    </source>
</evidence>
<dbReference type="Proteomes" id="UP000235616">
    <property type="component" value="Unassembled WGS sequence"/>
</dbReference>
<comment type="caution">
    <text evidence="1">The sequence shown here is derived from an EMBL/GenBank/DDBJ whole genome shotgun (WGS) entry which is preliminary data.</text>
</comment>
<dbReference type="RefSeq" id="WP_102647508.1">
    <property type="nucleotide sequence ID" value="NZ_PNYA01000021.1"/>
</dbReference>
<proteinExistence type="predicted"/>
<evidence type="ECO:0000313" key="2">
    <source>
        <dbReference type="Proteomes" id="UP000235616"/>
    </source>
</evidence>
<dbReference type="EMBL" id="PNYA01000021">
    <property type="protein sequence ID" value="PMS17087.1"/>
    <property type="molecule type" value="Genomic_DNA"/>
</dbReference>
<sequence>MSQLDHDEFGMLAVPLFAGARHLDAVGKAKHGVLIEAGGLPQAELNHLQRTIAVVLECGDDSQRAQAKALLQHLASRCEIVIDSWGSANPSDFVRPLAETGERAAEASAGLALLYRPARFGAKIKQWIDAHYRSLPLEIWNDIYARVTARAAR</sequence>
<reference evidence="1 2" key="1">
    <citation type="submission" date="2018-01" db="EMBL/GenBank/DDBJ databases">
        <title>Whole genome analyses suggest that Burkholderia sensu lato contains two further novel genera in the rhizoxinica-symbiotica group Mycetohabitans gen. nov., and Trinickia gen. nov.: implications for the evolution of diazotrophy and nodulation in the Burkholderiaceae.</title>
        <authorList>
            <person name="Estrada-de los Santos P."/>
            <person name="Palmer M."/>
            <person name="Chavez-Ramirez B."/>
            <person name="Beukes C."/>
            <person name="Steenkamp E.T."/>
            <person name="Hirsch A.M."/>
            <person name="Manyaka P."/>
            <person name="Maluk M."/>
            <person name="Lafos M."/>
            <person name="Crook M."/>
            <person name="Gross E."/>
            <person name="Simon M.F."/>
            <person name="Bueno dos Reis Junior F."/>
            <person name="Poole P.S."/>
            <person name="Venter S.N."/>
            <person name="James E.K."/>
        </authorList>
    </citation>
    <scope>NUCLEOTIDE SEQUENCE [LARGE SCALE GENOMIC DNA]</scope>
    <source>
        <strain evidence="1 2">GIMN1.004</strain>
    </source>
</reference>
<keyword evidence="2" id="KW-1185">Reference proteome</keyword>
<protein>
    <submittedName>
        <fullName evidence="1">Uncharacterized protein</fullName>
    </submittedName>
</protein>
<dbReference type="AlphaFoldDB" id="A0A2N7VJ05"/>
<dbReference type="OrthoDB" id="6696486at2"/>
<accession>A0A2N7VJ05</accession>
<gene>
    <name evidence="1" type="ORF">C0Z18_21785</name>
</gene>